<comment type="caution">
    <text evidence="1">The sequence shown here is derived from an EMBL/GenBank/DDBJ whole genome shotgun (WGS) entry which is preliminary data.</text>
</comment>
<evidence type="ECO:0000313" key="2">
    <source>
        <dbReference type="Proteomes" id="UP000307943"/>
    </source>
</evidence>
<sequence>MADLMKEGVKAFVPSRNKPLGPGVGYRQAYSLWLRALDWNVLEALLIKLLRRVHSIAPAGPEKTECVNPMHRRDELLAKISDYMRSNLSRNLTFDEISETFYMTWEETFELAGRMTRSDGQKRYYGFGSSGTGALIGWNPFSIPLVDGSKRRPTIQTDERWKTLIQTVFLNPVISQTYKEAWKIPDWASFSKDRNVAMILYTAAAPLALTKDFSTLDWDMVSLPLHPELPTVGSQVSPNYFGVISMSEKKDAAMEAVKFCRPQPPKRMVIKQMAVVRGLFGFPILCA</sequence>
<proteinExistence type="predicted"/>
<name>A0A5C4SYA7_9BACL</name>
<dbReference type="EMBL" id="VDCQ01000101">
    <property type="protein sequence ID" value="TNJ57743.1"/>
    <property type="molecule type" value="Genomic_DNA"/>
</dbReference>
<reference evidence="1 2" key="1">
    <citation type="submission" date="2019-05" db="EMBL/GenBank/DDBJ databases">
        <title>We sequenced the genome of Paenibacillus hemerocallicola KCTC 33185 for further insight into its adaptation and study the phylogeny of Paenibacillus.</title>
        <authorList>
            <person name="Narsing Rao M.P."/>
        </authorList>
    </citation>
    <scope>NUCLEOTIDE SEQUENCE [LARGE SCALE GENOMIC DNA]</scope>
    <source>
        <strain evidence="1 2">KCTC 33185</strain>
    </source>
</reference>
<dbReference type="Proteomes" id="UP000307943">
    <property type="component" value="Unassembled WGS sequence"/>
</dbReference>
<gene>
    <name evidence="1" type="ORF">FE784_38380</name>
</gene>
<keyword evidence="2" id="KW-1185">Reference proteome</keyword>
<dbReference type="AlphaFoldDB" id="A0A5C4SYA7"/>
<dbReference type="OrthoDB" id="9795467at2"/>
<dbReference type="SUPFAM" id="SSF53850">
    <property type="entry name" value="Periplasmic binding protein-like II"/>
    <property type="match status" value="1"/>
</dbReference>
<evidence type="ECO:0000313" key="1">
    <source>
        <dbReference type="EMBL" id="TNJ57743.1"/>
    </source>
</evidence>
<dbReference type="Gene3D" id="3.40.190.10">
    <property type="entry name" value="Periplasmic binding protein-like II"/>
    <property type="match status" value="1"/>
</dbReference>
<evidence type="ECO:0008006" key="3">
    <source>
        <dbReference type="Google" id="ProtNLM"/>
    </source>
</evidence>
<protein>
    <recommendedName>
        <fullName evidence="3">Extracellular solute-binding protein</fullName>
    </recommendedName>
</protein>
<accession>A0A5C4SYA7</accession>
<organism evidence="1 2">
    <name type="scientific">Paenibacillus hemerocallicola</name>
    <dbReference type="NCBI Taxonomy" id="1172614"/>
    <lineage>
        <taxon>Bacteria</taxon>
        <taxon>Bacillati</taxon>
        <taxon>Bacillota</taxon>
        <taxon>Bacilli</taxon>
        <taxon>Bacillales</taxon>
        <taxon>Paenibacillaceae</taxon>
        <taxon>Paenibacillus</taxon>
    </lineage>
</organism>
<dbReference type="RefSeq" id="WP_139607575.1">
    <property type="nucleotide sequence ID" value="NZ_VDCQ01000101.1"/>
</dbReference>